<accession>A0AAC9P8M1</accession>
<reference evidence="4" key="1">
    <citation type="submission" date="2016-11" db="EMBL/GenBank/DDBJ databases">
        <title>Comparative genomic and phenotypic analysis of Granulibacter bethesdensis clinical isolates from patients with chronic granulomatous disease.</title>
        <authorList>
            <person name="Zarember K.A."/>
            <person name="Porcella S.F."/>
            <person name="Chu J."/>
            <person name="Ding L."/>
            <person name="Dahlstrom E."/>
            <person name="Barbian K."/>
            <person name="Martens C."/>
            <person name="Sykora L."/>
            <person name="Kramer S."/>
            <person name="Pettinato A.M."/>
            <person name="Hong H."/>
            <person name="Wald G."/>
            <person name="Berg L.J."/>
            <person name="Rogge L.S."/>
            <person name="Greenberg D.E."/>
            <person name="Falcone E.L."/>
            <person name="Neves J.F."/>
            <person name="Simoes M.J."/>
            <person name="Casal M."/>
            <person name="Rodriguez-Lopez F.C."/>
            <person name="Zelazny A."/>
            <person name="Gallin J.I."/>
            <person name="Holland S.M."/>
        </authorList>
    </citation>
    <scope>NUCLEOTIDE SEQUENCE [LARGE SCALE GENOMIC DNA]</scope>
    <source>
        <strain evidence="4">NIH9.1</strain>
    </source>
</reference>
<feature type="chain" id="PRO_5041955658" description="Secreted protein" evidence="2">
    <location>
        <begin position="24"/>
        <end position="112"/>
    </location>
</feature>
<feature type="compositionally biased region" description="Polar residues" evidence="1">
    <location>
        <begin position="46"/>
        <end position="55"/>
    </location>
</feature>
<proteinExistence type="predicted"/>
<evidence type="ECO:0000313" key="3">
    <source>
        <dbReference type="EMBL" id="APH54335.1"/>
    </source>
</evidence>
<dbReference type="AlphaFoldDB" id="A0AAC9P8M1"/>
<name>A0AAC9P8M1_9PROT</name>
<feature type="region of interest" description="Disordered" evidence="1">
    <location>
        <begin position="30"/>
        <end position="64"/>
    </location>
</feature>
<evidence type="ECO:0008006" key="5">
    <source>
        <dbReference type="Google" id="ProtNLM"/>
    </source>
</evidence>
<organism evidence="3 4">
    <name type="scientific">Granulibacter bethesdensis</name>
    <dbReference type="NCBI Taxonomy" id="364410"/>
    <lineage>
        <taxon>Bacteria</taxon>
        <taxon>Pseudomonadati</taxon>
        <taxon>Pseudomonadota</taxon>
        <taxon>Alphaproteobacteria</taxon>
        <taxon>Acetobacterales</taxon>
        <taxon>Acetobacteraceae</taxon>
        <taxon>Granulibacter</taxon>
    </lineage>
</organism>
<evidence type="ECO:0000256" key="1">
    <source>
        <dbReference type="SAM" id="MobiDB-lite"/>
    </source>
</evidence>
<dbReference type="RefSeq" id="WP_072572397.1">
    <property type="nucleotide sequence ID" value="NZ_CP018191.1"/>
</dbReference>
<keyword evidence="2" id="KW-0732">Signal</keyword>
<evidence type="ECO:0000313" key="4">
    <source>
        <dbReference type="Proteomes" id="UP000182373"/>
    </source>
</evidence>
<protein>
    <recommendedName>
        <fullName evidence="5">Secreted protein</fullName>
    </recommendedName>
</protein>
<evidence type="ECO:0000256" key="2">
    <source>
        <dbReference type="SAM" id="SignalP"/>
    </source>
</evidence>
<dbReference type="PROSITE" id="PS51257">
    <property type="entry name" value="PROKAR_LIPOPROTEIN"/>
    <property type="match status" value="1"/>
</dbReference>
<sequence>MVAHRFPIALAALTFLACGVSTAPDAQARAKHSTSISADGKGQGMNIPSTQQSPVTDDDEPDFSIFGVPVRISSPVAKPYQNTSFQTYQGSAMTSQDALLSDTIPNIDDWTP</sequence>
<dbReference type="EMBL" id="CP018191">
    <property type="protein sequence ID" value="APH54335.1"/>
    <property type="molecule type" value="Genomic_DNA"/>
</dbReference>
<feature type="signal peptide" evidence="2">
    <location>
        <begin position="1"/>
        <end position="23"/>
    </location>
</feature>
<gene>
    <name evidence="3" type="ORF">GbCGDNIH9_7129</name>
</gene>
<dbReference type="Proteomes" id="UP000182373">
    <property type="component" value="Chromosome"/>
</dbReference>